<dbReference type="AlphaFoldDB" id="A0A316DVU3"/>
<dbReference type="RefSeq" id="WP_146197870.1">
    <property type="nucleotide sequence ID" value="NZ_JACWLN010000009.1"/>
</dbReference>
<dbReference type="Proteomes" id="UP000245667">
    <property type="component" value="Unassembled WGS sequence"/>
</dbReference>
<proteinExistence type="predicted"/>
<feature type="region of interest" description="Disordered" evidence="1">
    <location>
        <begin position="234"/>
        <end position="259"/>
    </location>
</feature>
<evidence type="ECO:0000313" key="2">
    <source>
        <dbReference type="EMBL" id="MBD1262171.1"/>
    </source>
</evidence>
<accession>A0A316DVU3</accession>
<evidence type="ECO:0000313" key="3">
    <source>
        <dbReference type="EMBL" id="PWK21568.1"/>
    </source>
</evidence>
<evidence type="ECO:0000313" key="5">
    <source>
        <dbReference type="Proteomes" id="UP000651837"/>
    </source>
</evidence>
<gene>
    <name evidence="2" type="ORF">HZY62_16340</name>
    <name evidence="3" type="ORF">LX92_03719</name>
</gene>
<reference evidence="2 5" key="2">
    <citation type="submission" date="2020-07" db="EMBL/GenBank/DDBJ databases">
        <title>The draft genome sequence of Maribacter polysiphoniae KCTC 22021.</title>
        <authorList>
            <person name="Mu L."/>
        </authorList>
    </citation>
    <scope>NUCLEOTIDE SEQUENCE [LARGE SCALE GENOMIC DNA]</scope>
    <source>
        <strain evidence="2 5">KCTC 22021</strain>
    </source>
</reference>
<keyword evidence="5" id="KW-1185">Reference proteome</keyword>
<sequence>MKKIKYLSIAMILIGVLGCSKDDATTENLQNVQAQFCTDYSGPGAAYWNMANGIFLPLDEVPIIKNPGGRVSFIEQPLLSLEYPEGYTGTGIRDVQNFPIGIDIKRLDNRVFFRWIPNVSLVGISDFNQIIAQEINTMFAEVGYDPNNGFEPICSRNESQNFESLLVNFNGRVIQFGEFTGIVWVRSTIVPGLGTVNSAIQISAAPSAEYDARTLDTFLPFNFQLYVRPDGGGFIDNDGDGSPAHLDPDDNDPNVRHQS</sequence>
<dbReference type="EMBL" id="QGGQ01000011">
    <property type="protein sequence ID" value="PWK21568.1"/>
    <property type="molecule type" value="Genomic_DNA"/>
</dbReference>
<protein>
    <submittedName>
        <fullName evidence="3">Uncharacterized protein</fullName>
    </submittedName>
</protein>
<dbReference type="OrthoDB" id="1427071at2"/>
<evidence type="ECO:0000313" key="4">
    <source>
        <dbReference type="Proteomes" id="UP000245667"/>
    </source>
</evidence>
<dbReference type="EMBL" id="JACWLN010000009">
    <property type="protein sequence ID" value="MBD1262171.1"/>
    <property type="molecule type" value="Genomic_DNA"/>
</dbReference>
<reference evidence="3 4" key="1">
    <citation type="submission" date="2018-05" db="EMBL/GenBank/DDBJ databases">
        <title>Genomic Encyclopedia of Archaeal and Bacterial Type Strains, Phase II (KMG-II): from individual species to whole genera.</title>
        <authorList>
            <person name="Goeker M."/>
        </authorList>
    </citation>
    <scope>NUCLEOTIDE SEQUENCE [LARGE SCALE GENOMIC DNA]</scope>
    <source>
        <strain evidence="3 4">DSM 23514</strain>
    </source>
</reference>
<name>A0A316DVU3_9FLAO</name>
<comment type="caution">
    <text evidence="3">The sequence shown here is derived from an EMBL/GenBank/DDBJ whole genome shotgun (WGS) entry which is preliminary data.</text>
</comment>
<evidence type="ECO:0000256" key="1">
    <source>
        <dbReference type="SAM" id="MobiDB-lite"/>
    </source>
</evidence>
<dbReference type="PROSITE" id="PS51257">
    <property type="entry name" value="PROKAR_LIPOPROTEIN"/>
    <property type="match status" value="1"/>
</dbReference>
<dbReference type="Proteomes" id="UP000651837">
    <property type="component" value="Unassembled WGS sequence"/>
</dbReference>
<organism evidence="3 4">
    <name type="scientific">Maribacter polysiphoniae</name>
    <dbReference type="NCBI Taxonomy" id="429344"/>
    <lineage>
        <taxon>Bacteria</taxon>
        <taxon>Pseudomonadati</taxon>
        <taxon>Bacteroidota</taxon>
        <taxon>Flavobacteriia</taxon>
        <taxon>Flavobacteriales</taxon>
        <taxon>Flavobacteriaceae</taxon>
        <taxon>Maribacter</taxon>
    </lineage>
</organism>